<feature type="signal peptide" evidence="1">
    <location>
        <begin position="1"/>
        <end position="19"/>
    </location>
</feature>
<dbReference type="EMBL" id="PVUB01000001">
    <property type="protein sequence ID" value="PRZ27834.1"/>
    <property type="molecule type" value="Genomic_DNA"/>
</dbReference>
<dbReference type="InterPro" id="IPR045607">
    <property type="entry name" value="DUF6452"/>
</dbReference>
<evidence type="ECO:0000256" key="1">
    <source>
        <dbReference type="SAM" id="SignalP"/>
    </source>
</evidence>
<gene>
    <name evidence="2" type="ORF">BC624_101115</name>
    <name evidence="3" type="ORF">SAMN05443373_101115</name>
</gene>
<dbReference type="EMBL" id="FQWO01000001">
    <property type="protein sequence ID" value="SHG24309.1"/>
    <property type="molecule type" value="Genomic_DNA"/>
</dbReference>
<protein>
    <recommendedName>
        <fullName evidence="6">IPT/TIG domain-containing protein</fullName>
    </recommendedName>
</protein>
<dbReference type="Pfam" id="PF20050">
    <property type="entry name" value="DUF6452"/>
    <property type="match status" value="1"/>
</dbReference>
<dbReference type="RefSeq" id="WP_072938150.1">
    <property type="nucleotide sequence ID" value="NZ_FQWO01000001.1"/>
</dbReference>
<keyword evidence="1" id="KW-0732">Signal</keyword>
<evidence type="ECO:0008006" key="6">
    <source>
        <dbReference type="Google" id="ProtNLM"/>
    </source>
</evidence>
<evidence type="ECO:0000313" key="4">
    <source>
        <dbReference type="Proteomes" id="UP000184384"/>
    </source>
</evidence>
<dbReference type="PROSITE" id="PS51257">
    <property type="entry name" value="PROKAR_LIPOPROTEIN"/>
    <property type="match status" value="1"/>
</dbReference>
<reference evidence="4" key="2">
    <citation type="submission" date="2016-11" db="EMBL/GenBank/DDBJ databases">
        <authorList>
            <person name="Varghese N."/>
            <person name="Submissions S."/>
        </authorList>
    </citation>
    <scope>NUCLEOTIDE SEQUENCE [LARGE SCALE GENOMIC DNA]</scope>
    <source>
        <strain evidence="4">DSM 19729</strain>
    </source>
</reference>
<evidence type="ECO:0000313" key="3">
    <source>
        <dbReference type="EMBL" id="SHG24309.1"/>
    </source>
</evidence>
<proteinExistence type="predicted"/>
<dbReference type="Proteomes" id="UP000237771">
    <property type="component" value="Unassembled WGS sequence"/>
</dbReference>
<reference evidence="3" key="1">
    <citation type="submission" date="2016-11" db="EMBL/GenBank/DDBJ databases">
        <authorList>
            <person name="Jaros S."/>
            <person name="Januszkiewicz K."/>
            <person name="Wedrychowicz H."/>
        </authorList>
    </citation>
    <scope>NUCLEOTIDE SEQUENCE [LARGE SCALE GENOMIC DNA]</scope>
    <source>
        <strain evidence="3">DSM 19729</strain>
    </source>
</reference>
<dbReference type="AlphaFoldDB" id="A0A1M5I860"/>
<keyword evidence="5" id="KW-1185">Reference proteome</keyword>
<evidence type="ECO:0000313" key="5">
    <source>
        <dbReference type="Proteomes" id="UP000237771"/>
    </source>
</evidence>
<organism evidence="3 4">
    <name type="scientific">Flavobacterium granuli</name>
    <dbReference type="NCBI Taxonomy" id="280093"/>
    <lineage>
        <taxon>Bacteria</taxon>
        <taxon>Pseudomonadati</taxon>
        <taxon>Bacteroidota</taxon>
        <taxon>Flavobacteriia</taxon>
        <taxon>Flavobacteriales</taxon>
        <taxon>Flavobacteriaceae</taxon>
        <taxon>Flavobacterium</taxon>
    </lineage>
</organism>
<name>A0A1M5I860_9FLAO</name>
<dbReference type="STRING" id="280093.SAMN05443373_101115"/>
<sequence>MKKTFLFLFALAFAFSSCEKDDICDANTPTTPRLVISFYDINNSSIPKTVTNLKIIGEGMTDGIIFKGSDLISGTTVSIPLKTDANTSTFRFISNFGNPNPAAVNEDIIKFDYTREDFFVSRACGFKTLFTLDPLTPFTHTDAAVADGKWMQYVAVKKSNIETENETHLEIYF</sequence>
<dbReference type="Proteomes" id="UP000184384">
    <property type="component" value="Unassembled WGS sequence"/>
</dbReference>
<reference evidence="2 5" key="3">
    <citation type="submission" date="2018-03" db="EMBL/GenBank/DDBJ databases">
        <title>Genomic Encyclopedia of Archaeal and Bacterial Type Strains, Phase II (KMG-II): from individual species to whole genera.</title>
        <authorList>
            <person name="Goeker M."/>
        </authorList>
    </citation>
    <scope>NUCLEOTIDE SEQUENCE [LARGE SCALE GENOMIC DNA]</scope>
    <source>
        <strain evidence="2 5">DSM 17797</strain>
    </source>
</reference>
<accession>A0A1M5I860</accession>
<dbReference type="OrthoDB" id="663527at2"/>
<feature type="chain" id="PRO_5012002393" description="IPT/TIG domain-containing protein" evidence="1">
    <location>
        <begin position="20"/>
        <end position="173"/>
    </location>
</feature>
<evidence type="ECO:0000313" key="2">
    <source>
        <dbReference type="EMBL" id="PRZ27834.1"/>
    </source>
</evidence>